<gene>
    <name evidence="1" type="ORF">CDAR_616371</name>
</gene>
<dbReference type="AlphaFoldDB" id="A0AAV4NDS0"/>
<name>A0AAV4NDS0_9ARAC</name>
<proteinExistence type="predicted"/>
<evidence type="ECO:0000313" key="2">
    <source>
        <dbReference type="Proteomes" id="UP001054837"/>
    </source>
</evidence>
<sequence length="129" mass="15109">MNSLSSRCGILSRDIQDWGIVCSDVTERANLLVSAEINYLSYPLCRRKQEEIFNFLTVVINHRQAIEAIFQHSVDLKRMLMQQRNNVLLKKILMDEIRLLDMVRNLSAAEISLKQYDNKLKLHEISLYL</sequence>
<dbReference type="EMBL" id="BPLQ01001560">
    <property type="protein sequence ID" value="GIX82972.1"/>
    <property type="molecule type" value="Genomic_DNA"/>
</dbReference>
<reference evidence="1 2" key="1">
    <citation type="submission" date="2021-06" db="EMBL/GenBank/DDBJ databases">
        <title>Caerostris darwini draft genome.</title>
        <authorList>
            <person name="Kono N."/>
            <person name="Arakawa K."/>
        </authorList>
    </citation>
    <scope>NUCLEOTIDE SEQUENCE [LARGE SCALE GENOMIC DNA]</scope>
</reference>
<accession>A0AAV4NDS0</accession>
<keyword evidence="2" id="KW-1185">Reference proteome</keyword>
<protein>
    <submittedName>
        <fullName evidence="1">Uncharacterized protein</fullName>
    </submittedName>
</protein>
<comment type="caution">
    <text evidence="1">The sequence shown here is derived from an EMBL/GenBank/DDBJ whole genome shotgun (WGS) entry which is preliminary data.</text>
</comment>
<evidence type="ECO:0000313" key="1">
    <source>
        <dbReference type="EMBL" id="GIX82972.1"/>
    </source>
</evidence>
<organism evidence="1 2">
    <name type="scientific">Caerostris darwini</name>
    <dbReference type="NCBI Taxonomy" id="1538125"/>
    <lineage>
        <taxon>Eukaryota</taxon>
        <taxon>Metazoa</taxon>
        <taxon>Ecdysozoa</taxon>
        <taxon>Arthropoda</taxon>
        <taxon>Chelicerata</taxon>
        <taxon>Arachnida</taxon>
        <taxon>Araneae</taxon>
        <taxon>Araneomorphae</taxon>
        <taxon>Entelegynae</taxon>
        <taxon>Araneoidea</taxon>
        <taxon>Araneidae</taxon>
        <taxon>Caerostris</taxon>
    </lineage>
</organism>
<dbReference type="Proteomes" id="UP001054837">
    <property type="component" value="Unassembled WGS sequence"/>
</dbReference>